<sequence>MFKKVLGLTTAVVVVLGLATVSLAKVSIEEIISNPVYAQTSVTTNNGSYSKYDMFEAMRNNGFTDIADDLKNGNYKAMDDFMNNINEEDYQKMIDLMRETNPGMSEMMEGIGREQMIEMHNAMGGAGGCHGNNRNDVFSETKTIL</sequence>
<evidence type="ECO:0000313" key="1">
    <source>
        <dbReference type="EMBL" id="MPM02585.1"/>
    </source>
</evidence>
<accession>A0A644WFF9</accession>
<proteinExistence type="predicted"/>
<organism evidence="1">
    <name type="scientific">bioreactor metagenome</name>
    <dbReference type="NCBI Taxonomy" id="1076179"/>
    <lineage>
        <taxon>unclassified sequences</taxon>
        <taxon>metagenomes</taxon>
        <taxon>ecological metagenomes</taxon>
    </lineage>
</organism>
<gene>
    <name evidence="1" type="ORF">SDC9_48834</name>
</gene>
<protein>
    <submittedName>
        <fullName evidence="1">Uncharacterized protein</fullName>
    </submittedName>
</protein>
<name>A0A644WFF9_9ZZZZ</name>
<dbReference type="EMBL" id="VSSQ01000880">
    <property type="protein sequence ID" value="MPM02585.1"/>
    <property type="molecule type" value="Genomic_DNA"/>
</dbReference>
<comment type="caution">
    <text evidence="1">The sequence shown here is derived from an EMBL/GenBank/DDBJ whole genome shotgun (WGS) entry which is preliminary data.</text>
</comment>
<dbReference type="AlphaFoldDB" id="A0A644WFF9"/>
<reference evidence="1" key="1">
    <citation type="submission" date="2019-08" db="EMBL/GenBank/DDBJ databases">
        <authorList>
            <person name="Kucharzyk K."/>
            <person name="Murdoch R.W."/>
            <person name="Higgins S."/>
            <person name="Loffler F."/>
        </authorList>
    </citation>
    <scope>NUCLEOTIDE SEQUENCE</scope>
</reference>